<accession>A0A3D8R1R9</accession>
<proteinExistence type="predicted"/>
<comment type="caution">
    <text evidence="1">The sequence shown here is derived from an EMBL/GenBank/DDBJ whole genome shotgun (WGS) entry which is preliminary data.</text>
</comment>
<dbReference type="Proteomes" id="UP000256645">
    <property type="component" value="Unassembled WGS sequence"/>
</dbReference>
<name>A0A3D8R1R9_9HELO</name>
<dbReference type="OrthoDB" id="10353760at2759"/>
<dbReference type="AlphaFoldDB" id="A0A3D8R1R9"/>
<sequence length="225" mass="25207">MPKGPARQQRPLAANRRSGFKSLMAELDDTSIDGDIDLAVDPVEQHSAAREDGLPLEEDAVHKAQYTPSLQEVNQNYLRRLESVSPAGSGIPAFHGATAQPPDHNQFQFGEQSSTHDTIFQGQRQPKNHGAISDEVSELAITSSSQTIWGVLEDYVKRSEKTDVHYQCVLNSTSNPQNSTQTMKKVKSFPAQTIKKMRSKMGRRMEWLKRQYLPKSLQRSGEKKC</sequence>
<keyword evidence="2" id="KW-1185">Reference proteome</keyword>
<reference evidence="1 2" key="1">
    <citation type="journal article" date="2018" name="IMA Fungus">
        <title>IMA Genome-F 9: Draft genome sequence of Annulohypoxylon stygium, Aspergillus mulundensis, Berkeleyomyces basicola (syn. Thielaviopsis basicola), Ceratocystis smalleyi, two Cercospora beticola strains, Coleophoma cylindrospora, Fusarium fracticaudum, Phialophora cf. hyalina, and Morchella septimelata.</title>
        <authorList>
            <person name="Wingfield B.D."/>
            <person name="Bills G.F."/>
            <person name="Dong Y."/>
            <person name="Huang W."/>
            <person name="Nel W.J."/>
            <person name="Swalarsk-Parry B.S."/>
            <person name="Vaghefi N."/>
            <person name="Wilken P.M."/>
            <person name="An Z."/>
            <person name="de Beer Z.W."/>
            <person name="De Vos L."/>
            <person name="Chen L."/>
            <person name="Duong T.A."/>
            <person name="Gao Y."/>
            <person name="Hammerbacher A."/>
            <person name="Kikkert J.R."/>
            <person name="Li Y."/>
            <person name="Li H."/>
            <person name="Li K."/>
            <person name="Li Q."/>
            <person name="Liu X."/>
            <person name="Ma X."/>
            <person name="Naidoo K."/>
            <person name="Pethybridge S.J."/>
            <person name="Sun J."/>
            <person name="Steenkamp E.T."/>
            <person name="van der Nest M.A."/>
            <person name="van Wyk S."/>
            <person name="Wingfield M.J."/>
            <person name="Xiong C."/>
            <person name="Yue Q."/>
            <person name="Zhang X."/>
        </authorList>
    </citation>
    <scope>NUCLEOTIDE SEQUENCE [LARGE SCALE GENOMIC DNA]</scope>
    <source>
        <strain evidence="1 2">BP6252</strain>
    </source>
</reference>
<evidence type="ECO:0000313" key="2">
    <source>
        <dbReference type="Proteomes" id="UP000256645"/>
    </source>
</evidence>
<dbReference type="EMBL" id="PDLM01000010">
    <property type="protein sequence ID" value="RDW67774.1"/>
    <property type="molecule type" value="Genomic_DNA"/>
</dbReference>
<organism evidence="1 2">
    <name type="scientific">Coleophoma cylindrospora</name>
    <dbReference type="NCBI Taxonomy" id="1849047"/>
    <lineage>
        <taxon>Eukaryota</taxon>
        <taxon>Fungi</taxon>
        <taxon>Dikarya</taxon>
        <taxon>Ascomycota</taxon>
        <taxon>Pezizomycotina</taxon>
        <taxon>Leotiomycetes</taxon>
        <taxon>Helotiales</taxon>
        <taxon>Dermateaceae</taxon>
        <taxon>Coleophoma</taxon>
    </lineage>
</organism>
<gene>
    <name evidence="1" type="ORF">BP6252_09170</name>
</gene>
<protein>
    <submittedName>
        <fullName evidence="1">Uncharacterized protein</fullName>
    </submittedName>
</protein>
<evidence type="ECO:0000313" key="1">
    <source>
        <dbReference type="EMBL" id="RDW67774.1"/>
    </source>
</evidence>